<evidence type="ECO:0000313" key="2">
    <source>
        <dbReference type="Proteomes" id="UP001152607"/>
    </source>
</evidence>
<comment type="caution">
    <text evidence="1">The sequence shown here is derived from an EMBL/GenBank/DDBJ whole genome shotgun (WGS) entry which is preliminary data.</text>
</comment>
<protein>
    <submittedName>
        <fullName evidence="1">Uncharacterized protein</fullName>
    </submittedName>
</protein>
<dbReference type="Proteomes" id="UP001152607">
    <property type="component" value="Unassembled WGS sequence"/>
</dbReference>
<reference evidence="1" key="1">
    <citation type="submission" date="2023-01" db="EMBL/GenBank/DDBJ databases">
        <authorList>
            <person name="Van Ghelder C."/>
            <person name="Rancurel C."/>
        </authorList>
    </citation>
    <scope>NUCLEOTIDE SEQUENCE</scope>
    <source>
        <strain evidence="1">CNCM I-4278</strain>
    </source>
</reference>
<gene>
    <name evidence="1" type="ORF">PDIGIT_LOCUS2509</name>
</gene>
<dbReference type="AlphaFoldDB" id="A0A9W4U6V4"/>
<accession>A0A9W4U6V4</accession>
<evidence type="ECO:0000313" key="1">
    <source>
        <dbReference type="EMBL" id="CAI6292433.1"/>
    </source>
</evidence>
<keyword evidence="2" id="KW-1185">Reference proteome</keyword>
<name>A0A9W4U6V4_9PLEO</name>
<organism evidence="1 2">
    <name type="scientific">Periconia digitata</name>
    <dbReference type="NCBI Taxonomy" id="1303443"/>
    <lineage>
        <taxon>Eukaryota</taxon>
        <taxon>Fungi</taxon>
        <taxon>Dikarya</taxon>
        <taxon>Ascomycota</taxon>
        <taxon>Pezizomycotina</taxon>
        <taxon>Dothideomycetes</taxon>
        <taxon>Pleosporomycetidae</taxon>
        <taxon>Pleosporales</taxon>
        <taxon>Massarineae</taxon>
        <taxon>Periconiaceae</taxon>
        <taxon>Periconia</taxon>
    </lineage>
</organism>
<dbReference type="EMBL" id="CAOQHR010000002">
    <property type="protein sequence ID" value="CAI6292433.1"/>
    <property type="molecule type" value="Genomic_DNA"/>
</dbReference>
<proteinExistence type="predicted"/>
<sequence>MAMLSAHCVLPRHVIVQSQRSFSIVSTTPNTSHAQINLVLGTYAHNKFTILTHSRNAKIWKYSCSLGA</sequence>